<dbReference type="NCBIfam" id="TIGR00350">
    <property type="entry name" value="lytR_cpsA_psr"/>
    <property type="match status" value="1"/>
</dbReference>
<dbReference type="RefSeq" id="WP_052835637.1">
    <property type="nucleotide sequence ID" value="NZ_CDRZ01000266.1"/>
</dbReference>
<evidence type="ECO:0000256" key="2">
    <source>
        <dbReference type="SAM" id="Phobius"/>
    </source>
</evidence>
<feature type="domain" description="Cell envelope-related transcriptional attenuator" evidence="3">
    <location>
        <begin position="97"/>
        <end position="237"/>
    </location>
</feature>
<name>A0A0B7MQG6_9FIRM</name>
<dbReference type="Proteomes" id="UP000046155">
    <property type="component" value="Unassembled WGS sequence"/>
</dbReference>
<dbReference type="AlphaFoldDB" id="A0A0B7MQG6"/>
<gene>
    <name evidence="4" type="ORF">SSCH_670006</name>
</gene>
<evidence type="ECO:0000259" key="3">
    <source>
        <dbReference type="Pfam" id="PF03816"/>
    </source>
</evidence>
<dbReference type="EMBL" id="CDRZ01000266">
    <property type="protein sequence ID" value="CEO89947.1"/>
    <property type="molecule type" value="Genomic_DNA"/>
</dbReference>
<evidence type="ECO:0000313" key="4">
    <source>
        <dbReference type="EMBL" id="CEO89947.1"/>
    </source>
</evidence>
<dbReference type="InterPro" id="IPR004474">
    <property type="entry name" value="LytR_CpsA_psr"/>
</dbReference>
<keyword evidence="2" id="KW-1133">Transmembrane helix</keyword>
<accession>A0A0B7MQG6</accession>
<keyword evidence="2" id="KW-0472">Membrane</keyword>
<organism evidence="4 5">
    <name type="scientific">Syntrophaceticus schinkii</name>
    <dbReference type="NCBI Taxonomy" id="499207"/>
    <lineage>
        <taxon>Bacteria</taxon>
        <taxon>Bacillati</taxon>
        <taxon>Bacillota</taxon>
        <taxon>Clostridia</taxon>
        <taxon>Thermoanaerobacterales</taxon>
        <taxon>Thermoanaerobacterales Family III. Incertae Sedis</taxon>
        <taxon>Syntrophaceticus</taxon>
    </lineage>
</organism>
<evidence type="ECO:0000313" key="5">
    <source>
        <dbReference type="Proteomes" id="UP000046155"/>
    </source>
</evidence>
<dbReference type="InterPro" id="IPR050922">
    <property type="entry name" value="LytR/CpsA/Psr_CW_biosynth"/>
</dbReference>
<keyword evidence="5" id="KW-1185">Reference proteome</keyword>
<keyword evidence="2" id="KW-0812">Transmembrane</keyword>
<evidence type="ECO:0000256" key="1">
    <source>
        <dbReference type="ARBA" id="ARBA00006068"/>
    </source>
</evidence>
<protein>
    <recommendedName>
        <fullName evidence="3">Cell envelope-related transcriptional attenuator domain-containing protein</fullName>
    </recommendedName>
</protein>
<proteinExistence type="inferred from homology"/>
<feature type="transmembrane region" description="Helical" evidence="2">
    <location>
        <begin position="37"/>
        <end position="64"/>
    </location>
</feature>
<dbReference type="Gene3D" id="3.40.630.190">
    <property type="entry name" value="LCP protein"/>
    <property type="match status" value="1"/>
</dbReference>
<sequence>MDFGDMEETREWKAVNILRPESQTEPPRKKPRRGMGCGCGCGCAVVILIILILAAVIALGYLGLLTHDLVPEDKDSEKTVPVLLLGVDRETREGPGRSDTIILAFLDTKDKKVSLLSIPRDTYTDVPVHGKKDKINAAYAYGGPEAAMEAVGLLLDREIKYYLATDFQGFVKIVDTLGGITVPVDEEVSKGIKVPPGTQRLKGEKALEFVRYRGYPMADIERIKHQQIFLMAVADEAMRLRNIWKLPLLVGELSSAVDTNLSTAQLIELGGVFKSVDSSQMESYILPGRPQYINGVSYWIPHTAQIEPLVKALYEGTPPPAQ</sequence>
<dbReference type="OrthoDB" id="305468at2"/>
<comment type="similarity">
    <text evidence="1">Belongs to the LytR/CpsA/Psr (LCP) family.</text>
</comment>
<reference evidence="5" key="1">
    <citation type="submission" date="2015-01" db="EMBL/GenBank/DDBJ databases">
        <authorList>
            <person name="Manzoor Shahid"/>
            <person name="Zubair Saima"/>
        </authorList>
    </citation>
    <scope>NUCLEOTIDE SEQUENCE [LARGE SCALE GENOMIC DNA]</scope>
    <source>
        <strain evidence="5">Sp3</strain>
    </source>
</reference>
<dbReference type="Pfam" id="PF03816">
    <property type="entry name" value="LytR_cpsA_psr"/>
    <property type="match status" value="1"/>
</dbReference>
<dbReference type="PANTHER" id="PTHR33392">
    <property type="entry name" value="POLYISOPRENYL-TEICHOIC ACID--PEPTIDOGLYCAN TEICHOIC ACID TRANSFERASE TAGU"/>
    <property type="match status" value="1"/>
</dbReference>
<dbReference type="PANTHER" id="PTHR33392:SF6">
    <property type="entry name" value="POLYISOPRENYL-TEICHOIC ACID--PEPTIDOGLYCAN TEICHOIC ACID TRANSFERASE TAGU"/>
    <property type="match status" value="1"/>
</dbReference>